<evidence type="ECO:0000313" key="2">
    <source>
        <dbReference type="Proteomes" id="UP000199416"/>
    </source>
</evidence>
<organism evidence="1 2">
    <name type="scientific">Geodermatophilus telluris</name>
    <dbReference type="NCBI Taxonomy" id="1190417"/>
    <lineage>
        <taxon>Bacteria</taxon>
        <taxon>Bacillati</taxon>
        <taxon>Actinomycetota</taxon>
        <taxon>Actinomycetes</taxon>
        <taxon>Geodermatophilales</taxon>
        <taxon>Geodermatophilaceae</taxon>
        <taxon>Geodermatophilus</taxon>
    </lineage>
</organism>
<name>A0A1G6JGZ7_9ACTN</name>
<dbReference type="EMBL" id="FMZF01000001">
    <property type="protein sequence ID" value="SDC17206.1"/>
    <property type="molecule type" value="Genomic_DNA"/>
</dbReference>
<dbReference type="Proteomes" id="UP000199416">
    <property type="component" value="Unassembled WGS sequence"/>
</dbReference>
<dbReference type="AlphaFoldDB" id="A0A1G6JGZ7"/>
<accession>A0A1G6JGZ7</accession>
<reference evidence="2" key="1">
    <citation type="submission" date="2016-10" db="EMBL/GenBank/DDBJ databases">
        <authorList>
            <person name="Varghese N."/>
            <person name="Submissions S."/>
        </authorList>
    </citation>
    <scope>NUCLEOTIDE SEQUENCE [LARGE SCALE GENOMIC DNA]</scope>
    <source>
        <strain evidence="2">DSM 45421</strain>
    </source>
</reference>
<keyword evidence="2" id="KW-1185">Reference proteome</keyword>
<proteinExistence type="predicted"/>
<sequence length="215" mass="23011">MARPVEWQGIGMSLVEFDLRGLEPGQAPERAAVAGAAGAGSLLVRGPVPALAAVLAALHGAGRTAEVPVSWEPADDPSSRGLARDLGVGTGGERELSLVRDDHGGVLLQHGRYEAAERGRLALAARLGVQAHHDDARVADGEVARIDVRPDWRAVDSLRVAVTTVLLRPPRRSTGRALQLASDPAQVTRDGVPYARPVTRWTWYADDRVRWRLAP</sequence>
<protein>
    <submittedName>
        <fullName evidence="1">Uncharacterized protein</fullName>
    </submittedName>
</protein>
<dbReference type="STRING" id="1190417.SAMN05660690_0796"/>
<evidence type="ECO:0000313" key="1">
    <source>
        <dbReference type="EMBL" id="SDC17206.1"/>
    </source>
</evidence>
<gene>
    <name evidence="1" type="ORF">SAMN05660690_0796</name>
</gene>